<dbReference type="EMBL" id="BMPI01000085">
    <property type="protein sequence ID" value="GGM80972.1"/>
    <property type="molecule type" value="Genomic_DNA"/>
</dbReference>
<reference evidence="1" key="1">
    <citation type="journal article" date="2014" name="Int. J. Syst. Evol. Microbiol.">
        <title>Complete genome sequence of Corynebacterium casei LMG S-19264T (=DSM 44701T), isolated from a smear-ripened cheese.</title>
        <authorList>
            <consortium name="US DOE Joint Genome Institute (JGI-PGF)"/>
            <person name="Walter F."/>
            <person name="Albersmeier A."/>
            <person name="Kalinowski J."/>
            <person name="Ruckert C."/>
        </authorList>
    </citation>
    <scope>NUCLEOTIDE SEQUENCE</scope>
    <source>
        <strain evidence="1">JCM 19831</strain>
    </source>
</reference>
<keyword evidence="2" id="KW-1185">Reference proteome</keyword>
<reference evidence="1" key="2">
    <citation type="submission" date="2020-09" db="EMBL/GenBank/DDBJ databases">
        <authorList>
            <person name="Sun Q."/>
            <person name="Ohkuma M."/>
        </authorList>
    </citation>
    <scope>NUCLEOTIDE SEQUENCE</scope>
    <source>
        <strain evidence="1">JCM 19831</strain>
    </source>
</reference>
<gene>
    <name evidence="1" type="ORF">GCM10007977_097990</name>
</gene>
<dbReference type="AlphaFoldDB" id="A0A917X6R1"/>
<organism evidence="1 2">
    <name type="scientific">Dactylosporangium sucinum</name>
    <dbReference type="NCBI Taxonomy" id="1424081"/>
    <lineage>
        <taxon>Bacteria</taxon>
        <taxon>Bacillati</taxon>
        <taxon>Actinomycetota</taxon>
        <taxon>Actinomycetes</taxon>
        <taxon>Micromonosporales</taxon>
        <taxon>Micromonosporaceae</taxon>
        <taxon>Dactylosporangium</taxon>
    </lineage>
</organism>
<sequence>MKIAGSEMITMDALTVAMSMPTVVFDSTDQPPRSAIRPLSAPPGRVALIQGA</sequence>
<protein>
    <submittedName>
        <fullName evidence="1">Uncharacterized protein</fullName>
    </submittedName>
</protein>
<name>A0A917X6R1_9ACTN</name>
<accession>A0A917X6R1</accession>
<comment type="caution">
    <text evidence="1">The sequence shown here is derived from an EMBL/GenBank/DDBJ whole genome shotgun (WGS) entry which is preliminary data.</text>
</comment>
<evidence type="ECO:0000313" key="2">
    <source>
        <dbReference type="Proteomes" id="UP000642070"/>
    </source>
</evidence>
<dbReference type="Proteomes" id="UP000642070">
    <property type="component" value="Unassembled WGS sequence"/>
</dbReference>
<proteinExistence type="predicted"/>
<evidence type="ECO:0000313" key="1">
    <source>
        <dbReference type="EMBL" id="GGM80972.1"/>
    </source>
</evidence>